<feature type="transmembrane region" description="Helical" evidence="1">
    <location>
        <begin position="430"/>
        <end position="450"/>
    </location>
</feature>
<feature type="transmembrane region" description="Helical" evidence="1">
    <location>
        <begin position="181"/>
        <end position="199"/>
    </location>
</feature>
<dbReference type="Proteomes" id="UP000794436">
    <property type="component" value="Unassembled WGS sequence"/>
</dbReference>
<gene>
    <name evidence="2" type="ORF">Poli38472_010411</name>
</gene>
<feature type="transmembrane region" description="Helical" evidence="1">
    <location>
        <begin position="395"/>
        <end position="418"/>
    </location>
</feature>
<evidence type="ECO:0000313" key="3">
    <source>
        <dbReference type="Proteomes" id="UP000794436"/>
    </source>
</evidence>
<keyword evidence="1" id="KW-1133">Transmembrane helix</keyword>
<feature type="transmembrane region" description="Helical" evidence="1">
    <location>
        <begin position="70"/>
        <end position="90"/>
    </location>
</feature>
<evidence type="ECO:0000256" key="1">
    <source>
        <dbReference type="SAM" id="Phobius"/>
    </source>
</evidence>
<name>A0A8K1FC66_PYTOL</name>
<dbReference type="AlphaFoldDB" id="A0A8K1FC66"/>
<dbReference type="OrthoDB" id="104783at2759"/>
<organism evidence="2 3">
    <name type="scientific">Pythium oligandrum</name>
    <name type="common">Mycoparasitic fungus</name>
    <dbReference type="NCBI Taxonomy" id="41045"/>
    <lineage>
        <taxon>Eukaryota</taxon>
        <taxon>Sar</taxon>
        <taxon>Stramenopiles</taxon>
        <taxon>Oomycota</taxon>
        <taxon>Peronosporomycetes</taxon>
        <taxon>Pythiales</taxon>
        <taxon>Pythiaceae</taxon>
        <taxon>Pythium</taxon>
    </lineage>
</organism>
<keyword evidence="1" id="KW-0812">Transmembrane</keyword>
<feature type="transmembrane region" description="Helical" evidence="1">
    <location>
        <begin position="351"/>
        <end position="375"/>
    </location>
</feature>
<dbReference type="EMBL" id="SPLM01000147">
    <property type="protein sequence ID" value="TMW55529.1"/>
    <property type="molecule type" value="Genomic_DNA"/>
</dbReference>
<comment type="caution">
    <text evidence="2">The sequence shown here is derived from an EMBL/GenBank/DDBJ whole genome shotgun (WGS) entry which is preliminary data.</text>
</comment>
<keyword evidence="3" id="KW-1185">Reference proteome</keyword>
<proteinExistence type="predicted"/>
<sequence>MVHVTERLSTTARVAPSPSPNAIPVTPQAHIYKLEAAEQLPVLNLRLTISWLLCTPERNLRFLRWNKRQFRTLSHLHRIGAFVGFVALVVPRPYGLYLTFPSLLCCLPAICCSYAMLSIDMVRILFEQYDFWFFTAVNLLTWTLLTWLVWDVRVLLLANGALTLQLTMFLDANFRTFVPAVKSCAIAIPVILVLSILVAMKRLDALPEAYAKTFQIARLQLQLVDLFLNTSVTLVLFLIRKTYTKRKLLQRRNAQTRVVGCVIYHAKLQLRAMTVASHHSEQSTNDRPSAYETHVLRKQLGITAHKLYPALKTGRPAHYRQQLTLVSLRLSTIDTRRTLWSRWCQHSVGNLLIVVQVLLYVLGAAGLFCTAGSLLLPSVASTNHDSEANMLSQRALLAIPFSGFAATTVFVTIFVLASQIDILRALIRNFNFLFPSLQCTLASLCLADTMRWDYRVWAIAAFWLWFHWILVLDAVTPPVRTLLGFRKSMVIPVVVGFWFGIASVAVALFVDSPILSDRVLLRCSRPRERDSSC</sequence>
<feature type="transmembrane region" description="Helical" evidence="1">
    <location>
        <begin position="488"/>
        <end position="510"/>
    </location>
</feature>
<keyword evidence="1" id="KW-0472">Membrane</keyword>
<feature type="transmembrane region" description="Helical" evidence="1">
    <location>
        <begin position="96"/>
        <end position="117"/>
    </location>
</feature>
<protein>
    <submittedName>
        <fullName evidence="2">Uncharacterized protein</fullName>
    </submittedName>
</protein>
<evidence type="ECO:0000313" key="2">
    <source>
        <dbReference type="EMBL" id="TMW55529.1"/>
    </source>
</evidence>
<feature type="transmembrane region" description="Helical" evidence="1">
    <location>
        <begin position="456"/>
        <end position="476"/>
    </location>
</feature>
<accession>A0A8K1FC66</accession>
<reference evidence="2" key="1">
    <citation type="submission" date="2019-03" db="EMBL/GenBank/DDBJ databases">
        <title>Long read genome sequence of the mycoparasitic Pythium oligandrum ATCC 38472 isolated from sugarbeet rhizosphere.</title>
        <authorList>
            <person name="Gaulin E."/>
        </authorList>
    </citation>
    <scope>NUCLEOTIDE SEQUENCE</scope>
    <source>
        <strain evidence="2">ATCC 38472_TT</strain>
    </source>
</reference>
<feature type="transmembrane region" description="Helical" evidence="1">
    <location>
        <begin position="129"/>
        <end position="150"/>
    </location>
</feature>